<dbReference type="RefSeq" id="WP_204818351.1">
    <property type="nucleotide sequence ID" value="NZ_JANHOF010000004.1"/>
</dbReference>
<reference evidence="4 5" key="1">
    <citation type="submission" date="2024-09" db="EMBL/GenBank/DDBJ databases">
        <authorList>
            <person name="Sun Q."/>
            <person name="Mori K."/>
        </authorList>
    </citation>
    <scope>NUCLEOTIDE SEQUENCE [LARGE SCALE GENOMIC DNA]</scope>
    <source>
        <strain evidence="4 5">CCM 4839</strain>
    </source>
</reference>
<organism evidence="4 5">
    <name type="scientific">Paenibacillus mendelii</name>
    <dbReference type="NCBI Taxonomy" id="206163"/>
    <lineage>
        <taxon>Bacteria</taxon>
        <taxon>Bacillati</taxon>
        <taxon>Bacillota</taxon>
        <taxon>Bacilli</taxon>
        <taxon>Bacillales</taxon>
        <taxon>Paenibacillaceae</taxon>
        <taxon>Paenibacillus</taxon>
    </lineage>
</organism>
<feature type="region of interest" description="Disordered" evidence="1">
    <location>
        <begin position="32"/>
        <end position="56"/>
    </location>
</feature>
<comment type="caution">
    <text evidence="4">The sequence shown here is derived from an EMBL/GenBank/DDBJ whole genome shotgun (WGS) entry which is preliminary data.</text>
</comment>
<feature type="domain" description="GerMN" evidence="3">
    <location>
        <begin position="60"/>
        <end position="168"/>
    </location>
</feature>
<gene>
    <name evidence="4" type="ORF">ACFFJ8_06260</name>
</gene>
<accession>A0ABV6J651</accession>
<evidence type="ECO:0000259" key="3">
    <source>
        <dbReference type="Pfam" id="PF10646"/>
    </source>
</evidence>
<feature type="chain" id="PRO_5046123101" evidence="2">
    <location>
        <begin position="25"/>
        <end position="183"/>
    </location>
</feature>
<dbReference type="Pfam" id="PF10646">
    <property type="entry name" value="Germane"/>
    <property type="match status" value="1"/>
</dbReference>
<dbReference type="Proteomes" id="UP001589818">
    <property type="component" value="Unassembled WGS sequence"/>
</dbReference>
<dbReference type="InterPro" id="IPR019606">
    <property type="entry name" value="GerMN"/>
</dbReference>
<name>A0ABV6J651_9BACL</name>
<proteinExistence type="predicted"/>
<keyword evidence="2" id="KW-0732">Signal</keyword>
<evidence type="ECO:0000313" key="5">
    <source>
        <dbReference type="Proteomes" id="UP001589818"/>
    </source>
</evidence>
<sequence length="183" mass="19999">MKRHITSRLAIVLCFVLLMVAAVGCGQKDEINNSTGAAGDPQTTPEPENQQPEQQKQQIKVYYTDEELTGLIEQTSEIVYENDTEKIEEAFKALQSSGSDGAMSLWEKVKLLSAKIENGAVTLDIELPDEARFGAPGEALALEAIQKTMFQLDEVASLDILVAGEKVDSLMGHETLDHPIVKP</sequence>
<dbReference type="PROSITE" id="PS51257">
    <property type="entry name" value="PROKAR_LIPOPROTEIN"/>
    <property type="match status" value="1"/>
</dbReference>
<feature type="compositionally biased region" description="Low complexity" evidence="1">
    <location>
        <begin position="41"/>
        <end position="56"/>
    </location>
</feature>
<evidence type="ECO:0000313" key="4">
    <source>
        <dbReference type="EMBL" id="MFC0390974.1"/>
    </source>
</evidence>
<evidence type="ECO:0000256" key="2">
    <source>
        <dbReference type="SAM" id="SignalP"/>
    </source>
</evidence>
<evidence type="ECO:0000256" key="1">
    <source>
        <dbReference type="SAM" id="MobiDB-lite"/>
    </source>
</evidence>
<protein>
    <submittedName>
        <fullName evidence="4">GerMN domain-containing protein</fullName>
    </submittedName>
</protein>
<dbReference type="EMBL" id="JBHLVF010000010">
    <property type="protein sequence ID" value="MFC0390974.1"/>
    <property type="molecule type" value="Genomic_DNA"/>
</dbReference>
<keyword evidence="5" id="KW-1185">Reference proteome</keyword>
<feature type="signal peptide" evidence="2">
    <location>
        <begin position="1"/>
        <end position="24"/>
    </location>
</feature>